<accession>A0A5B8V8C2</accession>
<dbReference type="PANTHER" id="PTHR13353:SF5">
    <property type="entry name" value="TRANSMEMBRANE PROTEIN 19"/>
    <property type="match status" value="1"/>
</dbReference>
<feature type="transmembrane region" description="Helical" evidence="6">
    <location>
        <begin position="88"/>
        <end position="105"/>
    </location>
</feature>
<dbReference type="InterPro" id="IPR002794">
    <property type="entry name" value="DUF92_TMEM19"/>
</dbReference>
<dbReference type="PANTHER" id="PTHR13353">
    <property type="entry name" value="TRANSMEMBRANE PROTEIN 19"/>
    <property type="match status" value="1"/>
</dbReference>
<dbReference type="Proteomes" id="UP000321533">
    <property type="component" value="Chromosome"/>
</dbReference>
<gene>
    <name evidence="7" type="ORF">FRZ67_09285</name>
</gene>
<protein>
    <submittedName>
        <fullName evidence="7">DUF92 domain-containing protein</fullName>
    </submittedName>
</protein>
<keyword evidence="5 6" id="KW-0472">Membrane</keyword>
<evidence type="ECO:0000256" key="1">
    <source>
        <dbReference type="ARBA" id="ARBA00004141"/>
    </source>
</evidence>
<evidence type="ECO:0000256" key="3">
    <source>
        <dbReference type="ARBA" id="ARBA00022692"/>
    </source>
</evidence>
<dbReference type="OrthoDB" id="9770047at2"/>
<keyword evidence="8" id="KW-1185">Reference proteome</keyword>
<evidence type="ECO:0000256" key="5">
    <source>
        <dbReference type="ARBA" id="ARBA00023136"/>
    </source>
</evidence>
<organism evidence="7 8">
    <name type="scientific">Panacibacter ginsenosidivorans</name>
    <dbReference type="NCBI Taxonomy" id="1813871"/>
    <lineage>
        <taxon>Bacteria</taxon>
        <taxon>Pseudomonadati</taxon>
        <taxon>Bacteroidota</taxon>
        <taxon>Chitinophagia</taxon>
        <taxon>Chitinophagales</taxon>
        <taxon>Chitinophagaceae</taxon>
        <taxon>Panacibacter</taxon>
    </lineage>
</organism>
<dbReference type="Pfam" id="PF01940">
    <property type="entry name" value="DUF92"/>
    <property type="match status" value="1"/>
</dbReference>
<evidence type="ECO:0000256" key="2">
    <source>
        <dbReference type="ARBA" id="ARBA00009012"/>
    </source>
</evidence>
<dbReference type="KEGG" id="pgin:FRZ67_09285"/>
<feature type="transmembrane region" description="Helical" evidence="6">
    <location>
        <begin position="186"/>
        <end position="206"/>
    </location>
</feature>
<feature type="transmembrane region" description="Helical" evidence="6">
    <location>
        <begin position="218"/>
        <end position="236"/>
    </location>
</feature>
<evidence type="ECO:0000256" key="6">
    <source>
        <dbReference type="SAM" id="Phobius"/>
    </source>
</evidence>
<proteinExistence type="inferred from homology"/>
<evidence type="ECO:0000313" key="8">
    <source>
        <dbReference type="Proteomes" id="UP000321533"/>
    </source>
</evidence>
<sequence>MHFHDIVILIVIITGVLLSIIFKKLTIHAALTGAIIAWFVFIGTGYTGVIMMTSFFILGTAATLWKIKAKQQLGLAEINKGKRTAPQVIANAGIAALLSIIIWLYPLQKELVSLMIAAVFSSATADTLSSELGNIYGSKFYNIITFKEDQRGLNGVVSIEGTLIGLAGSSIIAIIYAIGFDWTNKYILLIIVAGTTGNLADSLLGATAERKFLLGNNTVNFLNTFTAAITALLLYLL</sequence>
<feature type="transmembrane region" description="Helical" evidence="6">
    <location>
        <begin position="6"/>
        <end position="22"/>
    </location>
</feature>
<evidence type="ECO:0000313" key="7">
    <source>
        <dbReference type="EMBL" id="QEC67479.1"/>
    </source>
</evidence>
<comment type="similarity">
    <text evidence="2">Belongs to the TMEM19 family.</text>
</comment>
<dbReference type="RefSeq" id="WP_147189286.1">
    <property type="nucleotide sequence ID" value="NZ_CP042435.1"/>
</dbReference>
<keyword evidence="4 6" id="KW-1133">Transmembrane helix</keyword>
<dbReference type="AlphaFoldDB" id="A0A5B8V8C2"/>
<reference evidence="7 8" key="1">
    <citation type="journal article" date="2016" name="Int. J. Syst. Evol. Microbiol.">
        <title>Panacibacter ginsenosidivorans gen. nov., sp. nov., with ginsenoside converting activity isolated from soil of a ginseng field.</title>
        <authorList>
            <person name="Siddiqi M.Z."/>
            <person name="Muhammad Shafi S."/>
            <person name="Choi K.D."/>
            <person name="Im W.T."/>
        </authorList>
    </citation>
    <scope>NUCLEOTIDE SEQUENCE [LARGE SCALE GENOMIC DNA]</scope>
    <source>
        <strain evidence="7 8">Gsoil1550</strain>
    </source>
</reference>
<name>A0A5B8V8C2_9BACT</name>
<dbReference type="GO" id="GO:0016020">
    <property type="term" value="C:membrane"/>
    <property type="evidence" value="ECO:0007669"/>
    <property type="project" value="UniProtKB-SubCell"/>
</dbReference>
<keyword evidence="3 6" id="KW-0812">Transmembrane</keyword>
<evidence type="ECO:0000256" key="4">
    <source>
        <dbReference type="ARBA" id="ARBA00022989"/>
    </source>
</evidence>
<feature type="transmembrane region" description="Helical" evidence="6">
    <location>
        <begin position="153"/>
        <end position="180"/>
    </location>
</feature>
<dbReference type="EMBL" id="CP042435">
    <property type="protein sequence ID" value="QEC67479.1"/>
    <property type="molecule type" value="Genomic_DNA"/>
</dbReference>
<comment type="subcellular location">
    <subcellularLocation>
        <location evidence="1">Membrane</location>
        <topology evidence="1">Multi-pass membrane protein</topology>
    </subcellularLocation>
</comment>